<dbReference type="Proteomes" id="UP001165292">
    <property type="component" value="Unassembled WGS sequence"/>
</dbReference>
<accession>A0AA41WIW2</accession>
<dbReference type="SMART" id="SM00065">
    <property type="entry name" value="GAF"/>
    <property type="match status" value="1"/>
</dbReference>
<reference evidence="2" key="1">
    <citation type="submission" date="2022-06" db="EMBL/GenBank/DDBJ databases">
        <title>Detection of beta-lactamases in bacteria of animal origin.</title>
        <authorList>
            <person name="Mlynarcik P."/>
            <person name="Zdarska V."/>
            <person name="Chudobova H."/>
            <person name="Prochazkova P."/>
            <person name="Hricova K."/>
            <person name="Mezerova K."/>
            <person name="Bardon J."/>
            <person name="Dolejska M."/>
            <person name="Sukkar I."/>
            <person name="Kolar M."/>
        </authorList>
    </citation>
    <scope>NUCLEOTIDE SEQUENCE</scope>
    <source>
        <strain evidence="2">S 300-3</strain>
    </source>
</reference>
<evidence type="ECO:0000313" key="2">
    <source>
        <dbReference type="EMBL" id="MCO7543323.1"/>
    </source>
</evidence>
<proteinExistence type="predicted"/>
<dbReference type="InterPro" id="IPR003018">
    <property type="entry name" value="GAF"/>
</dbReference>
<dbReference type="SUPFAM" id="SSF55781">
    <property type="entry name" value="GAF domain-like"/>
    <property type="match status" value="1"/>
</dbReference>
<sequence>MALFSQSMDEVLNEACRLVSEALETPLAKFVEFSKDRHAVLLRSGVGWQPGLVGQLRLDVVEGSAEEYSLRQNTPVVSPDRATETRFRYNELLLGHGVEAFVNVLVKSPDEMSPVGIFEVDSTEPRAFSDSDVDFLRGYANLLAGAIARIQFAAAMAETERQLRENERRMRISVALNPQMPWTADPGGEVTSIDQ</sequence>
<dbReference type="Pfam" id="PF13185">
    <property type="entry name" value="GAF_2"/>
    <property type="match status" value="1"/>
</dbReference>
<dbReference type="AlphaFoldDB" id="A0AA41WIW2"/>
<dbReference type="RefSeq" id="WP_253162077.1">
    <property type="nucleotide sequence ID" value="NZ_DAMDOA010000032.1"/>
</dbReference>
<organism evidence="2 3">
    <name type="scientific">Stutzerimonas nitrititolerans</name>
    <dbReference type="NCBI Taxonomy" id="2482751"/>
    <lineage>
        <taxon>Bacteria</taxon>
        <taxon>Pseudomonadati</taxon>
        <taxon>Pseudomonadota</taxon>
        <taxon>Gammaproteobacteria</taxon>
        <taxon>Pseudomonadales</taxon>
        <taxon>Pseudomonadaceae</taxon>
        <taxon>Stutzerimonas</taxon>
    </lineage>
</organism>
<gene>
    <name evidence="2" type="ORF">NJF43_00965</name>
</gene>
<protein>
    <submittedName>
        <fullName evidence="2">GAF domain-containing protein</fullName>
    </submittedName>
</protein>
<name>A0AA41WIW2_9GAMM</name>
<dbReference type="EMBL" id="JAMYBS010000001">
    <property type="protein sequence ID" value="MCO7543323.1"/>
    <property type="molecule type" value="Genomic_DNA"/>
</dbReference>
<feature type="domain" description="GAF" evidence="1">
    <location>
        <begin position="7"/>
        <end position="157"/>
    </location>
</feature>
<dbReference type="InterPro" id="IPR029016">
    <property type="entry name" value="GAF-like_dom_sf"/>
</dbReference>
<comment type="caution">
    <text evidence="2">The sequence shown here is derived from an EMBL/GenBank/DDBJ whole genome shotgun (WGS) entry which is preliminary data.</text>
</comment>
<dbReference type="Gene3D" id="3.30.450.40">
    <property type="match status" value="1"/>
</dbReference>
<evidence type="ECO:0000313" key="3">
    <source>
        <dbReference type="Proteomes" id="UP001165292"/>
    </source>
</evidence>
<evidence type="ECO:0000259" key="1">
    <source>
        <dbReference type="SMART" id="SM00065"/>
    </source>
</evidence>